<comment type="subcellular location">
    <subcellularLocation>
        <location evidence="2">Cytoplasm</location>
    </subcellularLocation>
</comment>
<evidence type="ECO:0000256" key="1">
    <source>
        <dbReference type="ARBA" id="ARBA00003531"/>
    </source>
</evidence>
<dbReference type="InterPro" id="IPR020590">
    <property type="entry name" value="Guanylate_kinase_CS"/>
</dbReference>
<evidence type="ECO:0000256" key="9">
    <source>
        <dbReference type="ARBA" id="ARBA00022777"/>
    </source>
</evidence>
<dbReference type="EC" id="2.7.4.8" evidence="4"/>
<dbReference type="SMART" id="SM00072">
    <property type="entry name" value="GuKc"/>
    <property type="match status" value="1"/>
</dbReference>
<evidence type="ECO:0000256" key="6">
    <source>
        <dbReference type="ARBA" id="ARBA00022490"/>
    </source>
</evidence>
<evidence type="ECO:0000256" key="7">
    <source>
        <dbReference type="ARBA" id="ARBA00022679"/>
    </source>
</evidence>
<evidence type="ECO:0000256" key="5">
    <source>
        <dbReference type="ARBA" id="ARBA00016296"/>
    </source>
</evidence>
<dbReference type="PANTHER" id="PTHR23117">
    <property type="entry name" value="GUANYLATE KINASE-RELATED"/>
    <property type="match status" value="1"/>
</dbReference>
<dbReference type="EMBL" id="PFAS01000037">
    <property type="protein sequence ID" value="PIT93825.1"/>
    <property type="molecule type" value="Genomic_DNA"/>
</dbReference>
<comment type="function">
    <text evidence="1">Essential for recycling GMP and indirectly, cGMP.</text>
</comment>
<proteinExistence type="inferred from homology"/>
<evidence type="ECO:0000259" key="13">
    <source>
        <dbReference type="PROSITE" id="PS50052"/>
    </source>
</evidence>
<dbReference type="Proteomes" id="UP000229335">
    <property type="component" value="Unassembled WGS sequence"/>
</dbReference>
<keyword evidence="9 14" id="KW-0418">Kinase</keyword>
<comment type="catalytic activity">
    <reaction evidence="12">
        <text>GMP + ATP = GDP + ADP</text>
        <dbReference type="Rhea" id="RHEA:20780"/>
        <dbReference type="ChEBI" id="CHEBI:30616"/>
        <dbReference type="ChEBI" id="CHEBI:58115"/>
        <dbReference type="ChEBI" id="CHEBI:58189"/>
        <dbReference type="ChEBI" id="CHEBI:456216"/>
        <dbReference type="EC" id="2.7.4.8"/>
    </reaction>
</comment>
<dbReference type="PROSITE" id="PS00856">
    <property type="entry name" value="GUANYLATE_KINASE_1"/>
    <property type="match status" value="1"/>
</dbReference>
<keyword evidence="7" id="KW-0808">Transferase</keyword>
<gene>
    <name evidence="14" type="ORF">COU00_02250</name>
</gene>
<dbReference type="InterPro" id="IPR017665">
    <property type="entry name" value="Guanylate_kinase"/>
</dbReference>
<accession>A0A2M6WM15</accession>
<dbReference type="GO" id="GO:0005829">
    <property type="term" value="C:cytosol"/>
    <property type="evidence" value="ECO:0007669"/>
    <property type="project" value="TreeGrafter"/>
</dbReference>
<comment type="caution">
    <text evidence="14">The sequence shown here is derived from an EMBL/GenBank/DDBJ whole genome shotgun (WGS) entry which is preliminary data.</text>
</comment>
<evidence type="ECO:0000256" key="8">
    <source>
        <dbReference type="ARBA" id="ARBA00022741"/>
    </source>
</evidence>
<name>A0A2M6WM15_9BACT</name>
<comment type="similarity">
    <text evidence="3">Belongs to the guanylate kinase family.</text>
</comment>
<evidence type="ECO:0000256" key="2">
    <source>
        <dbReference type="ARBA" id="ARBA00004496"/>
    </source>
</evidence>
<dbReference type="InterPro" id="IPR027417">
    <property type="entry name" value="P-loop_NTPase"/>
</dbReference>
<dbReference type="FunFam" id="3.30.63.10:FF:000005">
    <property type="entry name" value="Guanylate kinase"/>
    <property type="match status" value="1"/>
</dbReference>
<keyword evidence="8" id="KW-0547">Nucleotide-binding</keyword>
<feature type="domain" description="Guanylate kinase-like" evidence="13">
    <location>
        <begin position="7"/>
        <end position="186"/>
    </location>
</feature>
<evidence type="ECO:0000313" key="15">
    <source>
        <dbReference type="Proteomes" id="UP000229335"/>
    </source>
</evidence>
<dbReference type="SUPFAM" id="SSF52540">
    <property type="entry name" value="P-loop containing nucleoside triphosphate hydrolases"/>
    <property type="match status" value="1"/>
</dbReference>
<dbReference type="Gene3D" id="3.40.50.300">
    <property type="entry name" value="P-loop containing nucleotide triphosphate hydrolases"/>
    <property type="match status" value="1"/>
</dbReference>
<dbReference type="Pfam" id="PF00625">
    <property type="entry name" value="Guanylate_kin"/>
    <property type="match status" value="1"/>
</dbReference>
<dbReference type="AlphaFoldDB" id="A0A2M6WM15"/>
<dbReference type="InterPro" id="IPR008145">
    <property type="entry name" value="GK/Ca_channel_bsu"/>
</dbReference>
<dbReference type="PANTHER" id="PTHR23117:SF13">
    <property type="entry name" value="GUANYLATE KINASE"/>
    <property type="match status" value="1"/>
</dbReference>
<evidence type="ECO:0000313" key="14">
    <source>
        <dbReference type="EMBL" id="PIT93825.1"/>
    </source>
</evidence>
<sequence>MPNKISFSLFIISGPSAVGKNTVIDGVKKLLPEVEETISCTTRQKRPGEIDGTHYYFLTDEEFKVKIAADEFLETFAVHGRRYGTLKSEVERIQKNNLLPLAVLDVQGALYLKKHYPGAVLIFIKPDSWEELERRLRARDIKPEELELRLRNAQNELMQAKFFDFQVINHTGQLEKATAEVAAIIKNQ</sequence>
<reference evidence="15" key="1">
    <citation type="submission" date="2017-09" db="EMBL/GenBank/DDBJ databases">
        <title>Depth-based differentiation of microbial function through sediment-hosted aquifers and enrichment of novel symbionts in the deep terrestrial subsurface.</title>
        <authorList>
            <person name="Probst A.J."/>
            <person name="Ladd B."/>
            <person name="Jarett J.K."/>
            <person name="Geller-Mcgrath D.E."/>
            <person name="Sieber C.M.K."/>
            <person name="Emerson J.B."/>
            <person name="Anantharaman K."/>
            <person name="Thomas B.C."/>
            <person name="Malmstrom R."/>
            <person name="Stieglmeier M."/>
            <person name="Klingl A."/>
            <person name="Woyke T."/>
            <person name="Ryan C.M."/>
            <person name="Banfield J.F."/>
        </authorList>
    </citation>
    <scope>NUCLEOTIDE SEQUENCE [LARGE SCALE GENOMIC DNA]</scope>
</reference>
<protein>
    <recommendedName>
        <fullName evidence="5">Guanylate kinase</fullName>
        <ecNumber evidence="4">2.7.4.8</ecNumber>
    </recommendedName>
    <alternativeName>
        <fullName evidence="11">GMP kinase</fullName>
    </alternativeName>
</protein>
<evidence type="ECO:0000256" key="11">
    <source>
        <dbReference type="ARBA" id="ARBA00030128"/>
    </source>
</evidence>
<keyword evidence="10" id="KW-0067">ATP-binding</keyword>
<dbReference type="GO" id="GO:0004385">
    <property type="term" value="F:GMP kinase activity"/>
    <property type="evidence" value="ECO:0007669"/>
    <property type="project" value="UniProtKB-EC"/>
</dbReference>
<evidence type="ECO:0000256" key="12">
    <source>
        <dbReference type="ARBA" id="ARBA00048594"/>
    </source>
</evidence>
<evidence type="ECO:0000256" key="10">
    <source>
        <dbReference type="ARBA" id="ARBA00022840"/>
    </source>
</evidence>
<evidence type="ECO:0000256" key="3">
    <source>
        <dbReference type="ARBA" id="ARBA00005790"/>
    </source>
</evidence>
<dbReference type="Gene3D" id="3.30.63.10">
    <property type="entry name" value="Guanylate Kinase phosphate binding domain"/>
    <property type="match status" value="1"/>
</dbReference>
<dbReference type="NCBIfam" id="TIGR03263">
    <property type="entry name" value="guanyl_kin"/>
    <property type="match status" value="1"/>
</dbReference>
<dbReference type="PROSITE" id="PS50052">
    <property type="entry name" value="GUANYLATE_KINASE_2"/>
    <property type="match status" value="1"/>
</dbReference>
<dbReference type="InterPro" id="IPR008144">
    <property type="entry name" value="Guanylate_kin-like_dom"/>
</dbReference>
<evidence type="ECO:0000256" key="4">
    <source>
        <dbReference type="ARBA" id="ARBA00012961"/>
    </source>
</evidence>
<dbReference type="CDD" id="cd00071">
    <property type="entry name" value="GMPK"/>
    <property type="match status" value="1"/>
</dbReference>
<keyword evidence="6" id="KW-0963">Cytoplasm</keyword>
<organism evidence="14 15">
    <name type="scientific">Candidatus Falkowbacteria bacterium CG10_big_fil_rev_8_21_14_0_10_43_11</name>
    <dbReference type="NCBI Taxonomy" id="1974568"/>
    <lineage>
        <taxon>Bacteria</taxon>
        <taxon>Candidatus Falkowiibacteriota</taxon>
    </lineage>
</organism>
<dbReference type="GO" id="GO:0005524">
    <property type="term" value="F:ATP binding"/>
    <property type="evidence" value="ECO:0007669"/>
    <property type="project" value="UniProtKB-KW"/>
</dbReference>